<protein>
    <submittedName>
        <fullName evidence="2">Uncharacterized protein</fullName>
    </submittedName>
</protein>
<dbReference type="EMBL" id="UINC01001298">
    <property type="protein sequence ID" value="SUZ76981.1"/>
    <property type="molecule type" value="Genomic_DNA"/>
</dbReference>
<evidence type="ECO:0000256" key="1">
    <source>
        <dbReference type="SAM" id="MobiDB-lite"/>
    </source>
</evidence>
<reference evidence="2" key="1">
    <citation type="submission" date="2018-05" db="EMBL/GenBank/DDBJ databases">
        <authorList>
            <person name="Lanie J.A."/>
            <person name="Ng W.-L."/>
            <person name="Kazmierczak K.M."/>
            <person name="Andrzejewski T.M."/>
            <person name="Davidsen T.M."/>
            <person name="Wayne K.J."/>
            <person name="Tettelin H."/>
            <person name="Glass J.I."/>
            <person name="Rusch D."/>
            <person name="Podicherti R."/>
            <person name="Tsui H.-C.T."/>
            <person name="Winkler M.E."/>
        </authorList>
    </citation>
    <scope>NUCLEOTIDE SEQUENCE</scope>
</reference>
<sequence length="95" mass="11234">MIVFLQILGALAAVALGFYLGYAPYSQSQEEIEARMGTGKPRRAKRHFMWLNYFKTDERASTRGRTRQRFKTAVARDRDDRPNLRRRDRDIGQRR</sequence>
<organism evidence="2">
    <name type="scientific">marine metagenome</name>
    <dbReference type="NCBI Taxonomy" id="408172"/>
    <lineage>
        <taxon>unclassified sequences</taxon>
        <taxon>metagenomes</taxon>
        <taxon>ecological metagenomes</taxon>
    </lineage>
</organism>
<dbReference type="AlphaFoldDB" id="A0A381QCC2"/>
<evidence type="ECO:0000313" key="2">
    <source>
        <dbReference type="EMBL" id="SUZ76981.1"/>
    </source>
</evidence>
<feature type="compositionally biased region" description="Basic and acidic residues" evidence="1">
    <location>
        <begin position="74"/>
        <end position="95"/>
    </location>
</feature>
<proteinExistence type="predicted"/>
<accession>A0A381QCC2</accession>
<gene>
    <name evidence="2" type="ORF">METZ01_LOCUS29835</name>
</gene>
<name>A0A381QCC2_9ZZZZ</name>
<feature type="region of interest" description="Disordered" evidence="1">
    <location>
        <begin position="62"/>
        <end position="95"/>
    </location>
</feature>